<dbReference type="CDD" id="cd02966">
    <property type="entry name" value="TlpA_like_family"/>
    <property type="match status" value="1"/>
</dbReference>
<gene>
    <name evidence="4" type="ORF">FHS57_001473</name>
</gene>
<evidence type="ECO:0000259" key="2">
    <source>
        <dbReference type="Pfam" id="PF00578"/>
    </source>
</evidence>
<evidence type="ECO:0000313" key="5">
    <source>
        <dbReference type="Proteomes" id="UP000541352"/>
    </source>
</evidence>
<dbReference type="InterPro" id="IPR000866">
    <property type="entry name" value="AhpC/TSA"/>
</dbReference>
<feature type="domain" description="Alkyl hydroperoxide reductase subunit C/ Thiol specific antioxidant" evidence="2">
    <location>
        <begin position="212"/>
        <end position="266"/>
    </location>
</feature>
<evidence type="ECO:0008006" key="6">
    <source>
        <dbReference type="Google" id="ProtNLM"/>
    </source>
</evidence>
<dbReference type="InterPro" id="IPR017937">
    <property type="entry name" value="Thioredoxin_CS"/>
</dbReference>
<organism evidence="4 5">
    <name type="scientific">Runella defluvii</name>
    <dbReference type="NCBI Taxonomy" id="370973"/>
    <lineage>
        <taxon>Bacteria</taxon>
        <taxon>Pseudomonadati</taxon>
        <taxon>Bacteroidota</taxon>
        <taxon>Cytophagia</taxon>
        <taxon>Cytophagales</taxon>
        <taxon>Spirosomataceae</taxon>
        <taxon>Runella</taxon>
    </lineage>
</organism>
<dbReference type="InterPro" id="IPR025380">
    <property type="entry name" value="DUF4369"/>
</dbReference>
<proteinExistence type="predicted"/>
<dbReference type="InterPro" id="IPR050553">
    <property type="entry name" value="Thioredoxin_ResA/DsbE_sf"/>
</dbReference>
<dbReference type="SUPFAM" id="SSF52833">
    <property type="entry name" value="Thioredoxin-like"/>
    <property type="match status" value="1"/>
</dbReference>
<protein>
    <recommendedName>
        <fullName evidence="6">AhpC/TSA family protein</fullName>
    </recommendedName>
</protein>
<dbReference type="RefSeq" id="WP_183972191.1">
    <property type="nucleotide sequence ID" value="NZ_JACIBY010000002.1"/>
</dbReference>
<dbReference type="PANTHER" id="PTHR42852">
    <property type="entry name" value="THIOL:DISULFIDE INTERCHANGE PROTEIN DSBE"/>
    <property type="match status" value="1"/>
</dbReference>
<keyword evidence="1" id="KW-0676">Redox-active center</keyword>
<comment type="caution">
    <text evidence="4">The sequence shown here is derived from an EMBL/GenBank/DDBJ whole genome shotgun (WGS) entry which is preliminary data.</text>
</comment>
<dbReference type="Gene3D" id="3.40.30.10">
    <property type="entry name" value="Glutaredoxin"/>
    <property type="match status" value="1"/>
</dbReference>
<name>A0A7W6EPE1_9BACT</name>
<dbReference type="Proteomes" id="UP000541352">
    <property type="component" value="Unassembled WGS sequence"/>
</dbReference>
<dbReference type="GO" id="GO:0016209">
    <property type="term" value="F:antioxidant activity"/>
    <property type="evidence" value="ECO:0007669"/>
    <property type="project" value="InterPro"/>
</dbReference>
<evidence type="ECO:0000259" key="3">
    <source>
        <dbReference type="Pfam" id="PF14289"/>
    </source>
</evidence>
<reference evidence="4 5" key="1">
    <citation type="submission" date="2020-08" db="EMBL/GenBank/DDBJ databases">
        <title>Genomic Encyclopedia of Type Strains, Phase IV (KMG-IV): sequencing the most valuable type-strain genomes for metagenomic binning, comparative biology and taxonomic classification.</title>
        <authorList>
            <person name="Goeker M."/>
        </authorList>
    </citation>
    <scope>NUCLEOTIDE SEQUENCE [LARGE SCALE GENOMIC DNA]</scope>
    <source>
        <strain evidence="4 5">DSM 17976</strain>
    </source>
</reference>
<dbReference type="Pfam" id="PF14289">
    <property type="entry name" value="DUF4369"/>
    <property type="match status" value="1"/>
</dbReference>
<dbReference type="AlphaFoldDB" id="A0A7W6EPE1"/>
<evidence type="ECO:0000256" key="1">
    <source>
        <dbReference type="ARBA" id="ARBA00023284"/>
    </source>
</evidence>
<dbReference type="GO" id="GO:0016491">
    <property type="term" value="F:oxidoreductase activity"/>
    <property type="evidence" value="ECO:0007669"/>
    <property type="project" value="InterPro"/>
</dbReference>
<dbReference type="PROSITE" id="PS00194">
    <property type="entry name" value="THIOREDOXIN_1"/>
    <property type="match status" value="1"/>
</dbReference>
<keyword evidence="5" id="KW-1185">Reference proteome</keyword>
<dbReference type="EMBL" id="JACIBY010000002">
    <property type="protein sequence ID" value="MBB3837479.1"/>
    <property type="molecule type" value="Genomic_DNA"/>
</dbReference>
<feature type="domain" description="DUF4369" evidence="3">
    <location>
        <begin position="23"/>
        <end position="123"/>
    </location>
</feature>
<evidence type="ECO:0000313" key="4">
    <source>
        <dbReference type="EMBL" id="MBB3837479.1"/>
    </source>
</evidence>
<dbReference type="Pfam" id="PF00578">
    <property type="entry name" value="AhpC-TSA"/>
    <property type="match status" value="1"/>
</dbReference>
<sequence>MRNFIFLFFIGVNLELYAQKQSFRLEGEISNADSISTITIMVIGNNEISEPVSKVRNGKFVFEGYVEHPCLAIINSDKVKGGLGVWLTNGIIKVNLAPYKYEGQKEYRLQTLSIEGEQESKDFISQMNLQNKIVQSEKNILKRNTMVGDEIEKYINAHNNSYLSLFLVNQAMYYCGVQRTKKQFLSLLKELQDSEEGRDFQKEIEKTEQNDIGKKVEDFTVPDTQGQMRQLSTMIKGKTILNFWASWCAPCRHENKILIEHQQLLEKKINSDNKYFLR</sequence>
<accession>A0A7W6EPE1</accession>
<dbReference type="PANTHER" id="PTHR42852:SF13">
    <property type="entry name" value="PROTEIN DIPZ"/>
    <property type="match status" value="1"/>
</dbReference>
<dbReference type="InterPro" id="IPR036249">
    <property type="entry name" value="Thioredoxin-like_sf"/>
</dbReference>